<feature type="domain" description="Response regulatory" evidence="4">
    <location>
        <begin position="13"/>
        <end position="148"/>
    </location>
</feature>
<evidence type="ECO:0000313" key="5">
    <source>
        <dbReference type="EMBL" id="ORZ29556.1"/>
    </source>
</evidence>
<evidence type="ECO:0000259" key="4">
    <source>
        <dbReference type="PROSITE" id="PS50110"/>
    </source>
</evidence>
<name>A0A1Y2H4R8_9FUNG</name>
<dbReference type="CDD" id="cd17546">
    <property type="entry name" value="REC_hyHK_CKI1_RcsC-like"/>
    <property type="match status" value="1"/>
</dbReference>
<organism evidence="5 6">
    <name type="scientific">Catenaria anguillulae PL171</name>
    <dbReference type="NCBI Taxonomy" id="765915"/>
    <lineage>
        <taxon>Eukaryota</taxon>
        <taxon>Fungi</taxon>
        <taxon>Fungi incertae sedis</taxon>
        <taxon>Blastocladiomycota</taxon>
        <taxon>Blastocladiomycetes</taxon>
        <taxon>Blastocladiales</taxon>
        <taxon>Catenariaceae</taxon>
        <taxon>Catenaria</taxon>
    </lineage>
</organism>
<comment type="caution">
    <text evidence="3">Lacks conserved residue(s) required for the propagation of feature annotation.</text>
</comment>
<reference evidence="5 6" key="1">
    <citation type="submission" date="2016-07" db="EMBL/GenBank/DDBJ databases">
        <title>Pervasive Adenine N6-methylation of Active Genes in Fungi.</title>
        <authorList>
            <consortium name="DOE Joint Genome Institute"/>
            <person name="Mondo S.J."/>
            <person name="Dannebaum R.O."/>
            <person name="Kuo R.C."/>
            <person name="Labutti K."/>
            <person name="Haridas S."/>
            <person name="Kuo A."/>
            <person name="Salamov A."/>
            <person name="Ahrendt S.R."/>
            <person name="Lipzen A."/>
            <person name="Sullivan W."/>
            <person name="Andreopoulos W.B."/>
            <person name="Clum A."/>
            <person name="Lindquist E."/>
            <person name="Daum C."/>
            <person name="Ramamoorthy G.K."/>
            <person name="Gryganskyi A."/>
            <person name="Culley D."/>
            <person name="Magnuson J.K."/>
            <person name="James T.Y."/>
            <person name="O'Malley M.A."/>
            <person name="Stajich J.E."/>
            <person name="Spatafora J.W."/>
            <person name="Visel A."/>
            <person name="Grigoriev I.V."/>
        </authorList>
    </citation>
    <scope>NUCLEOTIDE SEQUENCE [LARGE SCALE GENOMIC DNA]</scope>
    <source>
        <strain evidence="5 6">PL171</strain>
    </source>
</reference>
<accession>A0A1Y2H4R8</accession>
<dbReference type="EMBL" id="MCFL01000161">
    <property type="protein sequence ID" value="ORZ29556.1"/>
    <property type="molecule type" value="Genomic_DNA"/>
</dbReference>
<dbReference type="PANTHER" id="PTHR45339:SF1">
    <property type="entry name" value="HYBRID SIGNAL TRANSDUCTION HISTIDINE KINASE J"/>
    <property type="match status" value="1"/>
</dbReference>
<dbReference type="SUPFAM" id="SSF52172">
    <property type="entry name" value="CheY-like"/>
    <property type="match status" value="1"/>
</dbReference>
<evidence type="ECO:0000313" key="6">
    <source>
        <dbReference type="Proteomes" id="UP000193411"/>
    </source>
</evidence>
<dbReference type="STRING" id="765915.A0A1Y2H4R8"/>
<evidence type="ECO:0000256" key="2">
    <source>
        <dbReference type="ARBA" id="ARBA00023012"/>
    </source>
</evidence>
<dbReference type="Pfam" id="PF00072">
    <property type="entry name" value="Response_reg"/>
    <property type="match status" value="1"/>
</dbReference>
<dbReference type="GO" id="GO:0000160">
    <property type="term" value="P:phosphorelay signal transduction system"/>
    <property type="evidence" value="ECO:0007669"/>
    <property type="project" value="UniProtKB-KW"/>
</dbReference>
<proteinExistence type="predicted"/>
<dbReference type="InterPro" id="IPR011006">
    <property type="entry name" value="CheY-like_superfamily"/>
</dbReference>
<keyword evidence="6" id="KW-1185">Reference proteome</keyword>
<evidence type="ECO:0000256" key="3">
    <source>
        <dbReference type="PROSITE-ProRule" id="PRU00169"/>
    </source>
</evidence>
<gene>
    <name evidence="5" type="ORF">BCR44DRAFT_40644</name>
</gene>
<dbReference type="SMART" id="SM00448">
    <property type="entry name" value="REC"/>
    <property type="match status" value="1"/>
</dbReference>
<dbReference type="InterPro" id="IPR001789">
    <property type="entry name" value="Sig_transdc_resp-reg_receiver"/>
</dbReference>
<evidence type="ECO:0000256" key="1">
    <source>
        <dbReference type="ARBA" id="ARBA00022553"/>
    </source>
</evidence>
<dbReference type="PANTHER" id="PTHR45339">
    <property type="entry name" value="HYBRID SIGNAL TRANSDUCTION HISTIDINE KINASE J"/>
    <property type="match status" value="1"/>
</dbReference>
<dbReference type="Gene3D" id="3.40.50.2300">
    <property type="match status" value="1"/>
</dbReference>
<comment type="caution">
    <text evidence="5">The sequence shown here is derived from an EMBL/GenBank/DDBJ whole genome shotgun (WGS) entry which is preliminary data.</text>
</comment>
<dbReference type="Proteomes" id="UP000193411">
    <property type="component" value="Unassembled WGS sequence"/>
</dbReference>
<dbReference type="AlphaFoldDB" id="A0A1Y2H4R8"/>
<keyword evidence="1" id="KW-0597">Phosphoprotein</keyword>
<dbReference type="PROSITE" id="PS50110">
    <property type="entry name" value="RESPONSE_REGULATORY"/>
    <property type="match status" value="1"/>
</dbReference>
<sequence length="290" mass="31392">MDDSLRGLFPLVRVLVVEDNPIATRILSIFLARRSIEHVTVTTGPQAIDHFAHSGPFHVVLMNLGLAQQPGQADMDGLECTRAMRQFEHEHGGGGDGAHGIMPPAVIIALTADASAETHRAALLAGCNDVAVKPVRLTWIADKLVEVAALMGLVQPAMAMRELAAVVGGSDQSLRQEAEELHGHRDRASTWADQVMRDVGRDAQMAGQDGLGYEVLKPSIQRRRSVSADVQVPSAERDLGNVDPWGGELMMDRRAGARARTSSYQGLLPVCVEEDKQQQETPTIGEEMRS</sequence>
<keyword evidence="2" id="KW-0902">Two-component regulatory system</keyword>
<feature type="non-terminal residue" evidence="5">
    <location>
        <position position="290"/>
    </location>
</feature>
<protein>
    <submittedName>
        <fullName evidence="5">CheY-like superfamily</fullName>
    </submittedName>
</protein>